<organism evidence="2 3">
    <name type="scientific">Edaphochlamys debaryana</name>
    <dbReference type="NCBI Taxonomy" id="47281"/>
    <lineage>
        <taxon>Eukaryota</taxon>
        <taxon>Viridiplantae</taxon>
        <taxon>Chlorophyta</taxon>
        <taxon>core chlorophytes</taxon>
        <taxon>Chlorophyceae</taxon>
        <taxon>CS clade</taxon>
        <taxon>Chlamydomonadales</taxon>
        <taxon>Chlamydomonadales incertae sedis</taxon>
        <taxon>Edaphochlamys</taxon>
    </lineage>
</organism>
<feature type="region of interest" description="Disordered" evidence="1">
    <location>
        <begin position="401"/>
        <end position="478"/>
    </location>
</feature>
<feature type="compositionally biased region" description="Low complexity" evidence="1">
    <location>
        <begin position="253"/>
        <end position="269"/>
    </location>
</feature>
<dbReference type="GO" id="GO:0000340">
    <property type="term" value="F:RNA 7-methylguanosine cap binding"/>
    <property type="evidence" value="ECO:0007669"/>
    <property type="project" value="InterPro"/>
</dbReference>
<feature type="compositionally biased region" description="Basic and acidic residues" evidence="1">
    <location>
        <begin position="320"/>
        <end position="332"/>
    </location>
</feature>
<feature type="region of interest" description="Disordered" evidence="1">
    <location>
        <begin position="1"/>
        <end position="22"/>
    </location>
</feature>
<dbReference type="PANTHER" id="PTHR16291:SF0">
    <property type="entry name" value="NUCLEAR CAP-BINDING PROTEIN SUBUNIT 3"/>
    <property type="match status" value="1"/>
</dbReference>
<proteinExistence type="predicted"/>
<feature type="region of interest" description="Disordered" evidence="1">
    <location>
        <begin position="320"/>
        <end position="388"/>
    </location>
</feature>
<keyword evidence="3" id="KW-1185">Reference proteome</keyword>
<dbReference type="InterPro" id="IPR019416">
    <property type="entry name" value="NCBP3"/>
</dbReference>
<gene>
    <name evidence="2" type="ORF">HYH03_000204</name>
</gene>
<dbReference type="GO" id="GO:0003729">
    <property type="term" value="F:mRNA binding"/>
    <property type="evidence" value="ECO:0007669"/>
    <property type="project" value="InterPro"/>
</dbReference>
<evidence type="ECO:0000313" key="3">
    <source>
        <dbReference type="Proteomes" id="UP000612055"/>
    </source>
</evidence>
<feature type="compositionally biased region" description="Acidic residues" evidence="1">
    <location>
        <begin position="359"/>
        <end position="373"/>
    </location>
</feature>
<evidence type="ECO:0008006" key="4">
    <source>
        <dbReference type="Google" id="ProtNLM"/>
    </source>
</evidence>
<reference evidence="2" key="1">
    <citation type="journal article" date="2020" name="bioRxiv">
        <title>Comparative genomics of Chlamydomonas.</title>
        <authorList>
            <person name="Craig R.J."/>
            <person name="Hasan A.R."/>
            <person name="Ness R.W."/>
            <person name="Keightley P.D."/>
        </authorList>
    </citation>
    <scope>NUCLEOTIDE SEQUENCE</scope>
    <source>
        <strain evidence="2">CCAP 11/70</strain>
    </source>
</reference>
<dbReference type="GO" id="GO:0005634">
    <property type="term" value="C:nucleus"/>
    <property type="evidence" value="ECO:0007669"/>
    <property type="project" value="TreeGrafter"/>
</dbReference>
<dbReference type="AlphaFoldDB" id="A0A836C6Z6"/>
<evidence type="ECO:0000256" key="1">
    <source>
        <dbReference type="SAM" id="MobiDB-lite"/>
    </source>
</evidence>
<feature type="compositionally biased region" description="Basic residues" evidence="1">
    <location>
        <begin position="341"/>
        <end position="353"/>
    </location>
</feature>
<protein>
    <recommendedName>
        <fullName evidence="4">Nuclear cap-binding protein subunit 3</fullName>
    </recommendedName>
</protein>
<dbReference type="PANTHER" id="PTHR16291">
    <property type="entry name" value="NUCLEAR CAP-BINDING PROTEIN SUBUNIT 3"/>
    <property type="match status" value="1"/>
</dbReference>
<sequence length="554" mass="59191">MTDEGGSDGQGGDGAPHGHAQILFTLPQEEGQASQLDEEREKHRARAAKFGTQYRDPGRVRKDFSLMMEARRERQKQHHGFTTGALDLFAPEEQEKRAARASRFQLAEPLAPALDQYRPDAELEARARRAAKFGVPYQPTEAVLMDMDLFEARREVSKDVERRPEAIYLYGVDVMSTKEVLSYFGEYGPVFVEWLDDSSCNVLFADANSVKRALVGKGTPLPPEVVAQRPWEQQQQPGEPDAMEAEHEHPQGEGEAAPAAGGAASTAAPSVRYQPELPVPDNLADVANLPYVWHKGKDFVKAGTTVSLVYRMATAADVRDMKEPKRTRELWKTGDGGGRGGRGRGRGPRLGKRSRGDGSEDMDVDGEGGEEGEGEGRGKRQRGFRGGQRLLAKEAKSYLGPYGGSALLAAGGAPLPNTATLDYTELEDEAPPSGEPLPGAGGQRDGEEGGEEGGQGGGRGRGRRGRGGRGRAQGPDLREVLKALRPKLPAPRKGTQDMGWGGVGAEEAAAEGELLGEAVGDAGDGGAQLGGAAEADVGGGEEYYEGGEEELPQE</sequence>
<evidence type="ECO:0000313" key="2">
    <source>
        <dbReference type="EMBL" id="KAG2501703.1"/>
    </source>
</evidence>
<name>A0A836C6Z6_9CHLO</name>
<feature type="compositionally biased region" description="Low complexity" evidence="1">
    <location>
        <begin position="401"/>
        <end position="416"/>
    </location>
</feature>
<dbReference type="EMBL" id="JAEHOE010000001">
    <property type="protein sequence ID" value="KAG2501703.1"/>
    <property type="molecule type" value="Genomic_DNA"/>
</dbReference>
<dbReference type="OrthoDB" id="422106at2759"/>
<feature type="region of interest" description="Disordered" evidence="1">
    <location>
        <begin position="518"/>
        <end position="554"/>
    </location>
</feature>
<dbReference type="Pfam" id="PF10309">
    <property type="entry name" value="NCBP3"/>
    <property type="match status" value="1"/>
</dbReference>
<feature type="compositionally biased region" description="Basic residues" evidence="1">
    <location>
        <begin position="460"/>
        <end position="469"/>
    </location>
</feature>
<feature type="region of interest" description="Disordered" evidence="1">
    <location>
        <begin position="483"/>
        <end position="502"/>
    </location>
</feature>
<comment type="caution">
    <text evidence="2">The sequence shown here is derived from an EMBL/GenBank/DDBJ whole genome shotgun (WGS) entry which is preliminary data.</text>
</comment>
<dbReference type="Proteomes" id="UP000612055">
    <property type="component" value="Unassembled WGS sequence"/>
</dbReference>
<feature type="compositionally biased region" description="Acidic residues" evidence="1">
    <location>
        <begin position="542"/>
        <end position="554"/>
    </location>
</feature>
<feature type="region of interest" description="Disordered" evidence="1">
    <location>
        <begin position="219"/>
        <end position="269"/>
    </location>
</feature>
<accession>A0A836C6Z6</accession>